<evidence type="ECO:0000313" key="1">
    <source>
        <dbReference type="EMBL" id="KAG6402029.1"/>
    </source>
</evidence>
<sequence>MNPVSWATPRLTYDEGIQMVMDDRIGEDYPLVAVEKGKWCYALFHDFDVLLKISIGSKQEVSYNII</sequence>
<comment type="caution">
    <text evidence="1">The sequence shown here is derived from an EMBL/GenBank/DDBJ whole genome shotgun (WGS) entry which is preliminary data.</text>
</comment>
<organism evidence="1">
    <name type="scientific">Salvia splendens</name>
    <name type="common">Scarlet sage</name>
    <dbReference type="NCBI Taxonomy" id="180675"/>
    <lineage>
        <taxon>Eukaryota</taxon>
        <taxon>Viridiplantae</taxon>
        <taxon>Streptophyta</taxon>
        <taxon>Embryophyta</taxon>
        <taxon>Tracheophyta</taxon>
        <taxon>Spermatophyta</taxon>
        <taxon>Magnoliopsida</taxon>
        <taxon>eudicotyledons</taxon>
        <taxon>Gunneridae</taxon>
        <taxon>Pentapetalae</taxon>
        <taxon>asterids</taxon>
        <taxon>lamiids</taxon>
        <taxon>Lamiales</taxon>
        <taxon>Lamiaceae</taxon>
        <taxon>Nepetoideae</taxon>
        <taxon>Mentheae</taxon>
        <taxon>Salviinae</taxon>
        <taxon>Salvia</taxon>
        <taxon>Salvia subgen. Calosphace</taxon>
        <taxon>core Calosphace</taxon>
    </lineage>
</organism>
<reference evidence="1" key="2">
    <citation type="submission" date="2020-08" db="EMBL/GenBank/DDBJ databases">
        <title>Plant Genome Project.</title>
        <authorList>
            <person name="Zhang R.-G."/>
        </authorList>
    </citation>
    <scope>NUCLEOTIDE SEQUENCE</scope>
    <source>
        <strain evidence="1">Huo1</strain>
        <tissue evidence="1">Leaf</tissue>
    </source>
</reference>
<dbReference type="Proteomes" id="UP000298416">
    <property type="component" value="Unassembled WGS sequence"/>
</dbReference>
<name>A0A8X8ZFH2_SALSN</name>
<gene>
    <name evidence="1" type="ORF">SASPL_138899</name>
</gene>
<keyword evidence="2" id="KW-1185">Reference proteome</keyword>
<dbReference type="EMBL" id="PNBA02000014">
    <property type="protein sequence ID" value="KAG6402029.1"/>
    <property type="molecule type" value="Genomic_DNA"/>
</dbReference>
<evidence type="ECO:0000313" key="2">
    <source>
        <dbReference type="Proteomes" id="UP000298416"/>
    </source>
</evidence>
<reference evidence="1" key="1">
    <citation type="submission" date="2018-01" db="EMBL/GenBank/DDBJ databases">
        <authorList>
            <person name="Mao J.F."/>
        </authorList>
    </citation>
    <scope>NUCLEOTIDE SEQUENCE</scope>
    <source>
        <strain evidence="1">Huo1</strain>
        <tissue evidence="1">Leaf</tissue>
    </source>
</reference>
<proteinExistence type="predicted"/>
<protein>
    <submittedName>
        <fullName evidence="1">Uncharacterized protein</fullName>
    </submittedName>
</protein>
<accession>A0A8X8ZFH2</accession>
<dbReference type="AlphaFoldDB" id="A0A8X8ZFH2"/>